<evidence type="ECO:0000313" key="3">
    <source>
        <dbReference type="Proteomes" id="UP000245695"/>
    </source>
</evidence>
<dbReference type="EMBL" id="LN650648">
    <property type="protein sequence ID" value="CEI73413.1"/>
    <property type="molecule type" value="Genomic_DNA"/>
</dbReference>
<feature type="transmembrane region" description="Helical" evidence="1">
    <location>
        <begin position="6"/>
        <end position="30"/>
    </location>
</feature>
<evidence type="ECO:0000256" key="1">
    <source>
        <dbReference type="SAM" id="Phobius"/>
    </source>
</evidence>
<dbReference type="RefSeq" id="WP_166505715.1">
    <property type="nucleotide sequence ID" value="NZ_JAKNTL010000007.1"/>
</dbReference>
<dbReference type="Proteomes" id="UP000245695">
    <property type="component" value="Chromosome 1"/>
</dbReference>
<reference evidence="2 3" key="1">
    <citation type="submission" date="2014-09" db="EMBL/GenBank/DDBJ databases">
        <authorList>
            <person name="Hornung B.V."/>
        </authorList>
    </citation>
    <scope>NUCLEOTIDE SEQUENCE [LARGE SCALE GENOMIC DNA]</scope>
    <source>
        <strain evidence="2 3">FRIFI</strain>
    </source>
</reference>
<keyword evidence="1" id="KW-1133">Transmembrane helix</keyword>
<accession>A0A2P2BSR3</accession>
<keyword evidence="1" id="KW-0472">Membrane</keyword>
<name>A0A2P2BSR3_9FIRM</name>
<dbReference type="AlphaFoldDB" id="A0A2P2BSR3"/>
<proteinExistence type="predicted"/>
<gene>
    <name evidence="2" type="ORF">FRIFI_1883</name>
</gene>
<keyword evidence="1" id="KW-0812">Transmembrane</keyword>
<sequence length="50" mass="5663">MSNIGLIIALILAVGTPFVIIVGSIVLIIVKIIERKKEKKNEDFDKYDKY</sequence>
<dbReference type="KEGG" id="rhom:FRIFI_1883"/>
<protein>
    <submittedName>
        <fullName evidence="2">Uncharacterized protein</fullName>
    </submittedName>
</protein>
<organism evidence="2 3">
    <name type="scientific">Romboutsia hominis</name>
    <dbReference type="NCBI Taxonomy" id="1507512"/>
    <lineage>
        <taxon>Bacteria</taxon>
        <taxon>Bacillati</taxon>
        <taxon>Bacillota</taxon>
        <taxon>Clostridia</taxon>
        <taxon>Peptostreptococcales</taxon>
        <taxon>Peptostreptococcaceae</taxon>
        <taxon>Romboutsia</taxon>
    </lineage>
</organism>
<evidence type="ECO:0000313" key="2">
    <source>
        <dbReference type="EMBL" id="CEI73413.1"/>
    </source>
</evidence>
<keyword evidence="3" id="KW-1185">Reference proteome</keyword>